<dbReference type="InterPro" id="IPR036866">
    <property type="entry name" value="RibonucZ/Hydroxyglut_hydro"/>
</dbReference>
<dbReference type="Gene3D" id="3.30.1050.10">
    <property type="entry name" value="SCP2 sterol-binding domain"/>
    <property type="match status" value="1"/>
</dbReference>
<dbReference type="InterPro" id="IPR029228">
    <property type="entry name" value="Alkyl_sulf_dimr"/>
</dbReference>
<keyword evidence="3" id="KW-0378">Hydrolase</keyword>
<dbReference type="GO" id="GO:0008270">
    <property type="term" value="F:zinc ion binding"/>
    <property type="evidence" value="ECO:0007669"/>
    <property type="project" value="InterPro"/>
</dbReference>
<dbReference type="SMART" id="SM00849">
    <property type="entry name" value="Lactamase_B"/>
    <property type="match status" value="1"/>
</dbReference>
<feature type="domain" description="Metallo-beta-lactamase" evidence="6">
    <location>
        <begin position="117"/>
        <end position="341"/>
    </location>
</feature>
<dbReference type="Pfam" id="PF14864">
    <property type="entry name" value="Alkyl_sulf_C"/>
    <property type="match status" value="1"/>
</dbReference>
<dbReference type="GO" id="GO:0017001">
    <property type="term" value="P:antibiotic catabolic process"/>
    <property type="evidence" value="ECO:0007669"/>
    <property type="project" value="InterPro"/>
</dbReference>
<dbReference type="GO" id="GO:0046983">
    <property type="term" value="F:protein dimerization activity"/>
    <property type="evidence" value="ECO:0007669"/>
    <property type="project" value="InterPro"/>
</dbReference>
<proteinExistence type="inferred from homology"/>
<dbReference type="InterPro" id="IPR052195">
    <property type="entry name" value="Bact_Alkyl/Aryl-Sulfatase"/>
</dbReference>
<dbReference type="InterPro" id="IPR001279">
    <property type="entry name" value="Metallo-B-lactamas"/>
</dbReference>
<dbReference type="CDD" id="cd07710">
    <property type="entry name" value="arylsulfatase_Sdsa1-like_MBL-fold"/>
    <property type="match status" value="1"/>
</dbReference>
<dbReference type="PATRIC" id="fig|1405.8.peg.5162"/>
<comment type="similarity">
    <text evidence="5">Belongs to the metallo-beta-lactamase superfamily. Type III sulfatase family.</text>
</comment>
<evidence type="ECO:0000313" key="7">
    <source>
        <dbReference type="EMBL" id="KFN02008.1"/>
    </source>
</evidence>
<protein>
    <submittedName>
        <fullName evidence="8">MBL fold metallo-hydrolase</fullName>
    </submittedName>
    <submittedName>
        <fullName evidence="7">Metallo-beta-lactamase superfamily protein</fullName>
    </submittedName>
</protein>
<dbReference type="SUPFAM" id="SSF56281">
    <property type="entry name" value="Metallo-hydrolase/oxidoreductase"/>
    <property type="match status" value="1"/>
</dbReference>
<dbReference type="GO" id="GO:0018741">
    <property type="term" value="F:linear primary-alkylsulfatase activity"/>
    <property type="evidence" value="ECO:0007669"/>
    <property type="project" value="InterPro"/>
</dbReference>
<evidence type="ECO:0000256" key="3">
    <source>
        <dbReference type="ARBA" id="ARBA00022801"/>
    </source>
</evidence>
<reference evidence="7 9" key="1">
    <citation type="submission" date="2014-04" db="EMBL/GenBank/DDBJ databases">
        <authorList>
            <person name="Bishop-Lilly K.A."/>
            <person name="Broomall S.M."/>
            <person name="Chain P.S."/>
            <person name="Chertkov O."/>
            <person name="Coyne S.R."/>
            <person name="Daligault H.E."/>
            <person name="Davenport K.W."/>
            <person name="Erkkila T."/>
            <person name="Frey K.G."/>
            <person name="Gibbons H.S."/>
            <person name="Gu W."/>
            <person name="Jaissle J."/>
            <person name="Johnson S.L."/>
            <person name="Koroleva G.I."/>
            <person name="Ladner J.T."/>
            <person name="Lo C.-C."/>
            <person name="Minogue T.D."/>
            <person name="Munk C."/>
            <person name="Palacios G.F."/>
            <person name="Redden C.L."/>
            <person name="Rosenzweig C.N."/>
            <person name="Scholz M.B."/>
            <person name="Teshima H."/>
            <person name="Xu Y."/>
        </authorList>
    </citation>
    <scope>NUCLEOTIDE SEQUENCE [LARGE SCALE GENOMIC DNA]</scope>
    <source>
        <strain evidence="7 9">BHP</strain>
    </source>
</reference>
<reference evidence="8 10" key="2">
    <citation type="submission" date="2018-08" db="EMBL/GenBank/DDBJ databases">
        <title>Bacillus clarus sp. nov. strain PS00077A.</title>
        <authorList>
            <person name="Mendez Acevedo M."/>
            <person name="Carroll L."/>
            <person name="Mukherjee M."/>
            <person name="Wiedmann M."/>
            <person name="Kovac J."/>
        </authorList>
    </citation>
    <scope>NUCLEOTIDE SEQUENCE [LARGE SCALE GENOMIC DNA]</scope>
    <source>
        <strain evidence="8 10">PS00077A</strain>
    </source>
</reference>
<dbReference type="RefSeq" id="WP_042983792.1">
    <property type="nucleotide sequence ID" value="NZ_JMQC01000008.1"/>
</dbReference>
<name>A0A090YVL3_9BACI</name>
<dbReference type="EMBL" id="QVOD01000041">
    <property type="protein sequence ID" value="RFT63945.1"/>
    <property type="molecule type" value="Genomic_DNA"/>
</dbReference>
<dbReference type="Gene3D" id="1.25.40.880">
    <property type="entry name" value="Alkyl sulfatase, dimerisation domain"/>
    <property type="match status" value="1"/>
</dbReference>
<dbReference type="InterPro" id="IPR001018">
    <property type="entry name" value="Beta-lactamase_class-B_CS"/>
</dbReference>
<dbReference type="InterPro" id="IPR038536">
    <property type="entry name" value="Alkyl/aryl-sulf_dimr_sf"/>
</dbReference>
<keyword evidence="4" id="KW-0862">Zinc</keyword>
<dbReference type="InterPro" id="IPR036527">
    <property type="entry name" value="SCP2_sterol-bd_dom_sf"/>
</dbReference>
<dbReference type="AlphaFoldDB" id="A0A090YVL3"/>
<evidence type="ECO:0000313" key="8">
    <source>
        <dbReference type="EMBL" id="RFT63945.1"/>
    </source>
</evidence>
<dbReference type="GO" id="GO:0008800">
    <property type="term" value="F:beta-lactamase activity"/>
    <property type="evidence" value="ECO:0007669"/>
    <property type="project" value="InterPro"/>
</dbReference>
<accession>A0A090YVL3</accession>
<dbReference type="Pfam" id="PF14863">
    <property type="entry name" value="Alkyl_sulf_dimr"/>
    <property type="match status" value="1"/>
</dbReference>
<dbReference type="PROSITE" id="PS00743">
    <property type="entry name" value="BETA_LACTAMASE_B_1"/>
    <property type="match status" value="1"/>
</dbReference>
<sequence>MTIYYNNQGDELNETRKPATHKTRLINDALYKRIEWEKLEIERELSRKNTLVQVPLPIINGKNNFPHVWDLTRYSFLLKDQIPDTVHPKLWEQGKLNLHSGLYKITDRIYQVRGFDLANMSIIRGNTGWIVIDCLTSKETAKAALQLVSNYFGNRPISAIILTHSHTDHYGGILGILQSGADKKINVYAPEGFMKAVIEENVTTGVAMSRRAMYMYGVVLPHDEKGLIDNGIGKEISTGTITLTNHVKEISQSGNEQCVEKLIDGVSIQFQLTPGTEAPAEMNIYIPSEKSLCIAENCTATLHNLYTLRGSQVRDPVAWANYLQQAIDLFGDSLTSIFGVHNWPRFGNQQCIDYLEKQRDVYQYINDQTLRLINQGYTLEKVGRMVKLPKGLKDEWYNHSFYGTVNHNAKAVYQKYIGWYNGNPVDLNKLFPEDSAKKYVAYMGGEDAVLEKAKKSFQNGEYQWVAEVTKQVIYANPNNKDAKLLCADALEQLGYIAESGPWRNEYLMGAQELRSGNVTIPISTISTEVLNALPIQNILYLFSIRLDGIQAEDYDYKINFVIPDRNEVASTEIKRGIFRYLKNELAEDAEVTVTMWKEKLYELATTNNKSNNSTIIIQGDKDKWQLFLSAQDKIDSNFNIMTPIS</sequence>
<evidence type="ECO:0000313" key="9">
    <source>
        <dbReference type="Proteomes" id="UP000029389"/>
    </source>
</evidence>
<comment type="caution">
    <text evidence="7">The sequence shown here is derived from an EMBL/GenBank/DDBJ whole genome shotgun (WGS) entry which is preliminary data.</text>
</comment>
<organism evidence="7 9">
    <name type="scientific">Bacillus clarus</name>
    <dbReference type="NCBI Taxonomy" id="2338372"/>
    <lineage>
        <taxon>Bacteria</taxon>
        <taxon>Bacillati</taxon>
        <taxon>Bacillota</taxon>
        <taxon>Bacilli</taxon>
        <taxon>Bacillales</taxon>
        <taxon>Bacillaceae</taxon>
        <taxon>Bacillus</taxon>
        <taxon>Bacillus cereus group</taxon>
    </lineage>
</organism>
<dbReference type="GO" id="GO:0018909">
    <property type="term" value="P:dodecyl sulfate metabolic process"/>
    <property type="evidence" value="ECO:0007669"/>
    <property type="project" value="InterPro"/>
</dbReference>
<gene>
    <name evidence="8" type="ORF">D0U04_23555</name>
    <name evidence="7" type="ORF">DJ93_5010</name>
</gene>
<comment type="cofactor">
    <cofactor evidence="1">
        <name>Zn(2+)</name>
        <dbReference type="ChEBI" id="CHEBI:29105"/>
    </cofactor>
</comment>
<dbReference type="EMBL" id="JMQC01000008">
    <property type="protein sequence ID" value="KFN02008.1"/>
    <property type="molecule type" value="Genomic_DNA"/>
</dbReference>
<dbReference type="SUPFAM" id="SSF55718">
    <property type="entry name" value="SCP-like"/>
    <property type="match status" value="1"/>
</dbReference>
<evidence type="ECO:0000259" key="6">
    <source>
        <dbReference type="SMART" id="SM00849"/>
    </source>
</evidence>
<evidence type="ECO:0000256" key="2">
    <source>
        <dbReference type="ARBA" id="ARBA00022723"/>
    </source>
</evidence>
<evidence type="ECO:0000256" key="5">
    <source>
        <dbReference type="ARBA" id="ARBA00033751"/>
    </source>
</evidence>
<evidence type="ECO:0000256" key="1">
    <source>
        <dbReference type="ARBA" id="ARBA00001947"/>
    </source>
</evidence>
<dbReference type="InterPro" id="IPR044097">
    <property type="entry name" value="Bds1/SdsA1_MBL-fold"/>
</dbReference>
<evidence type="ECO:0000313" key="10">
    <source>
        <dbReference type="Proteomes" id="UP000264294"/>
    </source>
</evidence>
<keyword evidence="10" id="KW-1185">Reference proteome</keyword>
<dbReference type="Gene3D" id="3.60.15.30">
    <property type="entry name" value="Metallo-beta-lactamase domain"/>
    <property type="match status" value="1"/>
</dbReference>
<dbReference type="Proteomes" id="UP000264294">
    <property type="component" value="Unassembled WGS sequence"/>
</dbReference>
<evidence type="ECO:0000256" key="4">
    <source>
        <dbReference type="ARBA" id="ARBA00022833"/>
    </source>
</evidence>
<dbReference type="Proteomes" id="UP000029389">
    <property type="component" value="Unassembled WGS sequence"/>
</dbReference>
<dbReference type="InterPro" id="IPR029229">
    <property type="entry name" value="Alkyl_sulf_C"/>
</dbReference>
<dbReference type="PANTHER" id="PTHR43223:SF1">
    <property type="entry name" value="ALKYL_ARYL-SULFATASE BDS1"/>
    <property type="match status" value="1"/>
</dbReference>
<dbReference type="PANTHER" id="PTHR43223">
    <property type="entry name" value="ALKYL/ARYL-SULFATASE"/>
    <property type="match status" value="1"/>
</dbReference>
<keyword evidence="2" id="KW-0479">Metal-binding</keyword>
<dbReference type="Pfam" id="PF00753">
    <property type="entry name" value="Lactamase_B"/>
    <property type="match status" value="1"/>
</dbReference>